<keyword evidence="2" id="KW-1185">Reference proteome</keyword>
<name>A0A4Y2QZ57_ARAVE</name>
<proteinExistence type="predicted"/>
<dbReference type="OrthoDB" id="6426908at2759"/>
<protein>
    <submittedName>
        <fullName evidence="1">Uncharacterized protein</fullName>
    </submittedName>
</protein>
<comment type="caution">
    <text evidence="1">The sequence shown here is derived from an EMBL/GenBank/DDBJ whole genome shotgun (WGS) entry which is preliminary data.</text>
</comment>
<dbReference type="EMBL" id="BGPR01015282">
    <property type="protein sequence ID" value="GBN68643.1"/>
    <property type="molecule type" value="Genomic_DNA"/>
</dbReference>
<accession>A0A4Y2QZ57</accession>
<evidence type="ECO:0000313" key="2">
    <source>
        <dbReference type="Proteomes" id="UP000499080"/>
    </source>
</evidence>
<dbReference type="AlphaFoldDB" id="A0A4Y2QZ57"/>
<gene>
    <name evidence="1" type="ORF">AVEN_251373_1</name>
</gene>
<reference evidence="1 2" key="1">
    <citation type="journal article" date="2019" name="Sci. Rep.">
        <title>Orb-weaving spider Araneus ventricosus genome elucidates the spidroin gene catalogue.</title>
        <authorList>
            <person name="Kono N."/>
            <person name="Nakamura H."/>
            <person name="Ohtoshi R."/>
            <person name="Moran D.A.P."/>
            <person name="Shinohara A."/>
            <person name="Yoshida Y."/>
            <person name="Fujiwara M."/>
            <person name="Mori M."/>
            <person name="Tomita M."/>
            <person name="Arakawa K."/>
        </authorList>
    </citation>
    <scope>NUCLEOTIDE SEQUENCE [LARGE SCALE GENOMIC DNA]</scope>
</reference>
<sequence length="211" mass="24811">MEYAKKMILIPEERADFVGHLSNLDSQMQEILRRKDLPESEKANQYLQMLQKFVKIQHPQQEKTDINENQETEIQENKEFETVPEEEDSVTTKIYKEAPARYFSTAKNILDFLKANNTILTWTPEGEIVYKGQRLPRTNIVKLVGDLLRNRKKSPPGFKEFHTALKEMNIPTSYIINKKLLQNKIKNVTRQKVSKRLYAKRNPCISIEMNK</sequence>
<organism evidence="1 2">
    <name type="scientific">Araneus ventricosus</name>
    <name type="common">Orbweaver spider</name>
    <name type="synonym">Epeira ventricosa</name>
    <dbReference type="NCBI Taxonomy" id="182803"/>
    <lineage>
        <taxon>Eukaryota</taxon>
        <taxon>Metazoa</taxon>
        <taxon>Ecdysozoa</taxon>
        <taxon>Arthropoda</taxon>
        <taxon>Chelicerata</taxon>
        <taxon>Arachnida</taxon>
        <taxon>Araneae</taxon>
        <taxon>Araneomorphae</taxon>
        <taxon>Entelegynae</taxon>
        <taxon>Araneoidea</taxon>
        <taxon>Araneidae</taxon>
        <taxon>Araneus</taxon>
    </lineage>
</organism>
<dbReference type="Proteomes" id="UP000499080">
    <property type="component" value="Unassembled WGS sequence"/>
</dbReference>
<evidence type="ECO:0000313" key="1">
    <source>
        <dbReference type="EMBL" id="GBN68643.1"/>
    </source>
</evidence>